<organism evidence="4 5">
    <name type="scientific">Nonomuraea solani</name>
    <dbReference type="NCBI Taxonomy" id="1144553"/>
    <lineage>
        <taxon>Bacteria</taxon>
        <taxon>Bacillati</taxon>
        <taxon>Actinomycetota</taxon>
        <taxon>Actinomycetes</taxon>
        <taxon>Streptosporangiales</taxon>
        <taxon>Streptosporangiaceae</taxon>
        <taxon>Nonomuraea</taxon>
    </lineage>
</organism>
<dbReference type="PANTHER" id="PTHR43333">
    <property type="entry name" value="2-HACID_DH_C DOMAIN-CONTAINING PROTEIN"/>
    <property type="match status" value="1"/>
</dbReference>
<dbReference type="Proteomes" id="UP000236732">
    <property type="component" value="Unassembled WGS sequence"/>
</dbReference>
<evidence type="ECO:0000259" key="3">
    <source>
        <dbReference type="Pfam" id="PF02826"/>
    </source>
</evidence>
<dbReference type="InterPro" id="IPR036291">
    <property type="entry name" value="NAD(P)-bd_dom_sf"/>
</dbReference>
<dbReference type="GO" id="GO:0016491">
    <property type="term" value="F:oxidoreductase activity"/>
    <property type="evidence" value="ECO:0007669"/>
    <property type="project" value="UniProtKB-KW"/>
</dbReference>
<name>A0A1H5WFQ8_9ACTN</name>
<reference evidence="4 5" key="1">
    <citation type="submission" date="2016-10" db="EMBL/GenBank/DDBJ databases">
        <authorList>
            <person name="de Groot N.N."/>
        </authorList>
    </citation>
    <scope>NUCLEOTIDE SEQUENCE [LARGE SCALE GENOMIC DNA]</scope>
    <source>
        <strain evidence="4 5">CGMCC 4.7037</strain>
    </source>
</reference>
<dbReference type="Gene3D" id="3.40.50.720">
    <property type="entry name" value="NAD(P)-binding Rossmann-like Domain"/>
    <property type="match status" value="2"/>
</dbReference>
<dbReference type="EMBL" id="FNVT01000001">
    <property type="protein sequence ID" value="SEF98449.1"/>
    <property type="molecule type" value="Genomic_DNA"/>
</dbReference>
<feature type="domain" description="D-isomer specific 2-hydroxyacid dehydrogenase NAD-binding" evidence="3">
    <location>
        <begin position="104"/>
        <end position="286"/>
    </location>
</feature>
<gene>
    <name evidence="4" type="ORF">SAMN05444920_1011174</name>
</gene>
<dbReference type="SUPFAM" id="SSF51735">
    <property type="entry name" value="NAD(P)-binding Rossmann-fold domains"/>
    <property type="match status" value="1"/>
</dbReference>
<evidence type="ECO:0000256" key="1">
    <source>
        <dbReference type="ARBA" id="ARBA00023002"/>
    </source>
</evidence>
<keyword evidence="1" id="KW-0560">Oxidoreductase</keyword>
<evidence type="ECO:0000256" key="2">
    <source>
        <dbReference type="ARBA" id="ARBA00023027"/>
    </source>
</evidence>
<keyword evidence="5" id="KW-1185">Reference proteome</keyword>
<sequence length="318" mass="33139">MTRPLEILLPTTIDTTIALPGGVRATPYDPAAELPASTTDAQGLVLWGCSAAWTKAAVSRLPRLRWVQTLGAGWEAVAAAGFGDDVVICNGATLHDATVAEHALMLSLAAARRLDLLLRAQFAGEWSRRGGLQDLDNAREFTTLAGARCLIWGFGGIGRTLAPYLRMLGAEVTGVASTAGERDGFRVVAGDDVDGLLPATDLLIMILPDDDATRHALDARRIGLLPPTAWLVNVGRGSTVDESALAEALAGGRLGGAALDVFETEPLPAGSPLWTLPNVIVSPHAAGGRPRGYAELIAHNAAALLGTGSLRNVVRAAR</sequence>
<dbReference type="SUPFAM" id="SSF52283">
    <property type="entry name" value="Formate/glycerate dehydrogenase catalytic domain-like"/>
    <property type="match status" value="1"/>
</dbReference>
<proteinExistence type="predicted"/>
<dbReference type="GO" id="GO:0051287">
    <property type="term" value="F:NAD binding"/>
    <property type="evidence" value="ECO:0007669"/>
    <property type="project" value="InterPro"/>
</dbReference>
<dbReference type="PANTHER" id="PTHR43333:SF1">
    <property type="entry name" value="D-ISOMER SPECIFIC 2-HYDROXYACID DEHYDROGENASE NAD-BINDING DOMAIN-CONTAINING PROTEIN"/>
    <property type="match status" value="1"/>
</dbReference>
<keyword evidence="2" id="KW-0520">NAD</keyword>
<dbReference type="OrthoDB" id="4324715at2"/>
<dbReference type="RefSeq" id="WP_103954634.1">
    <property type="nucleotide sequence ID" value="NZ_FNVT01000001.1"/>
</dbReference>
<protein>
    <submittedName>
        <fullName evidence="4">Phosphoglycerate dehydrogenase</fullName>
    </submittedName>
</protein>
<evidence type="ECO:0000313" key="5">
    <source>
        <dbReference type="Proteomes" id="UP000236732"/>
    </source>
</evidence>
<dbReference type="InterPro" id="IPR006140">
    <property type="entry name" value="D-isomer_DH_NAD-bd"/>
</dbReference>
<evidence type="ECO:0000313" key="4">
    <source>
        <dbReference type="EMBL" id="SEF98449.1"/>
    </source>
</evidence>
<accession>A0A1H5WFQ8</accession>
<dbReference type="Pfam" id="PF02826">
    <property type="entry name" value="2-Hacid_dh_C"/>
    <property type="match status" value="1"/>
</dbReference>
<dbReference type="AlphaFoldDB" id="A0A1H5WFQ8"/>